<evidence type="ECO:0000313" key="3">
    <source>
        <dbReference type="Proteomes" id="UP000283325"/>
    </source>
</evidence>
<comment type="caution">
    <text evidence="2">The sequence shown here is derived from an EMBL/GenBank/DDBJ whole genome shotgun (WGS) entry which is preliminary data.</text>
</comment>
<dbReference type="Proteomes" id="UP000284152">
    <property type="component" value="Unassembled WGS sequence"/>
</dbReference>
<dbReference type="RefSeq" id="WP_029732443.1">
    <property type="nucleotide sequence ID" value="NZ_CP102279.1"/>
</dbReference>
<organism evidence="2 3">
    <name type="scientific">Dorea formicigenerans</name>
    <dbReference type="NCBI Taxonomy" id="39486"/>
    <lineage>
        <taxon>Bacteria</taxon>
        <taxon>Bacillati</taxon>
        <taxon>Bacillota</taxon>
        <taxon>Clostridia</taxon>
        <taxon>Lachnospirales</taxon>
        <taxon>Lachnospiraceae</taxon>
        <taxon>Dorea</taxon>
    </lineage>
</organism>
<evidence type="ECO:0000313" key="1">
    <source>
        <dbReference type="EMBL" id="RHK64640.1"/>
    </source>
</evidence>
<name>A0A415N0Y2_9FIRM</name>
<proteinExistence type="predicted"/>
<protein>
    <recommendedName>
        <fullName evidence="5">Transposase</fullName>
    </recommendedName>
</protein>
<evidence type="ECO:0000313" key="2">
    <source>
        <dbReference type="EMBL" id="RHL88533.1"/>
    </source>
</evidence>
<dbReference type="EMBL" id="QRNS01000006">
    <property type="protein sequence ID" value="RHK64640.1"/>
    <property type="molecule type" value="Genomic_DNA"/>
</dbReference>
<sequence>MTKSMKAVRDRKTDNRRISQNMEKAFKKMAQVFGYPNREYKDRVFRMLLKEPKVALEVYNAMNGTSYDNPDELIITTLENAVYLGMKNDVSFILGTQLVLYEHQSTPNPNMPLRNLAYVACVYMAYVFGDNLYGRKLIKIPEPRFVVFYNGTDKMPEQSVLRLSDAYESKSEELDLELRIRFININPGYNEEMVEKSPTLYQYVKFVDAVRKYQQQIPFPEAVEKAIDECIKKGILAEFLRKNRAEVLRVSIFEYDEEKHMRMEREESRENGIAIGIVKTAQKYHAEKEQIINQISDELNVSHQEAETIYSEVEEYIKTSQEEK</sequence>
<dbReference type="Proteomes" id="UP000283325">
    <property type="component" value="Unassembled WGS sequence"/>
</dbReference>
<evidence type="ECO:0008006" key="5">
    <source>
        <dbReference type="Google" id="ProtNLM"/>
    </source>
</evidence>
<reference evidence="3 4" key="1">
    <citation type="submission" date="2018-08" db="EMBL/GenBank/DDBJ databases">
        <title>A genome reference for cultivated species of the human gut microbiota.</title>
        <authorList>
            <person name="Zou Y."/>
            <person name="Xue W."/>
            <person name="Luo G."/>
        </authorList>
    </citation>
    <scope>NUCLEOTIDE SEQUENCE [LARGE SCALE GENOMIC DNA]</scope>
    <source>
        <strain evidence="2 3">AF36-1BH</strain>
        <strain evidence="1 4">AF42-21</strain>
    </source>
</reference>
<dbReference type="AlphaFoldDB" id="A0A415N0Y2"/>
<accession>A0A415N0Y2</accession>
<dbReference type="GeneID" id="92863081"/>
<evidence type="ECO:0000313" key="4">
    <source>
        <dbReference type="Proteomes" id="UP000284152"/>
    </source>
</evidence>
<dbReference type="EMBL" id="QRPD01000004">
    <property type="protein sequence ID" value="RHL88533.1"/>
    <property type="molecule type" value="Genomic_DNA"/>
</dbReference>
<gene>
    <name evidence="1" type="ORF">DW054_05085</name>
    <name evidence="2" type="ORF">DWZ98_05760</name>
</gene>